<evidence type="ECO:0000313" key="3">
    <source>
        <dbReference type="Proteomes" id="UP000053562"/>
    </source>
</evidence>
<feature type="compositionally biased region" description="Basic and acidic residues" evidence="1">
    <location>
        <begin position="269"/>
        <end position="284"/>
    </location>
</feature>
<sequence length="586" mass="67533">MEDETENDLVGLVLSELEMSREYIRGKFKGTEKGGKGETGGREQTGGEPREVYKNYDKILTSIEDKIAFYKNLSEVERAKGGKTRTGETSQNGENFPPEERCQKTARRDNFFEEYEKNKSSLQKMKKKTIAGYTAEGNAIIINNDKFCKTFSSYNFASDRKNGLTGGTLQGGDDLSELSCSSSSVVSLHSFVKSEKAKRVRSNREAYVRHKYHDHAFVNHKLYPCSDCSSSSFSWYSDDYDDLFYYSSLLKEDKRLRSQCAGEAAGGKEAAKEREKESEKESEKNNQPCNQKRNADKHNWQLERDAANESPFYNYIYFRFAEKDKRKAYPVFVNTINGKKKMYNLKKICRLTHKKNYNPVDANKYELDASLFSYKNCKFLPSVKNETNRKGSQLVQMHSGDVLKRKHFDSDEINYAMDKIIHQLGRISSSEKEDKGKFNHSDHFNNFLKKNREFLKRENNFTFQKLCETEKIRLKVKIIGTDGRVIKNKSLDNVLINKNKTFGDLAARLGHSFKLPKDKIENIKMYFDGDLCDKGLTFDNEELGLEDGFQIDVKFPLSDDNANKEDEANLSDDNYVLYLPDSYVID</sequence>
<dbReference type="OrthoDB" id="372569at2759"/>
<dbReference type="AlphaFoldDB" id="A0A0J9UWL1"/>
<gene>
    <name evidence="2" type="ORF">PVIIG_00610</name>
</gene>
<accession>A0A0J9UWL1</accession>
<dbReference type="Proteomes" id="UP000053562">
    <property type="component" value="Unassembled WGS sequence"/>
</dbReference>
<name>A0A0J9UWL1_PLAVI</name>
<evidence type="ECO:0000256" key="1">
    <source>
        <dbReference type="SAM" id="MobiDB-lite"/>
    </source>
</evidence>
<feature type="region of interest" description="Disordered" evidence="1">
    <location>
        <begin position="80"/>
        <end position="101"/>
    </location>
</feature>
<feature type="compositionally biased region" description="Basic and acidic residues" evidence="1">
    <location>
        <begin position="27"/>
        <end position="41"/>
    </location>
</feature>
<proteinExistence type="predicted"/>
<organism evidence="2 3">
    <name type="scientific">Plasmodium vivax India VII</name>
    <dbReference type="NCBI Taxonomy" id="1077284"/>
    <lineage>
        <taxon>Eukaryota</taxon>
        <taxon>Sar</taxon>
        <taxon>Alveolata</taxon>
        <taxon>Apicomplexa</taxon>
        <taxon>Aconoidasida</taxon>
        <taxon>Haemosporida</taxon>
        <taxon>Plasmodiidae</taxon>
        <taxon>Plasmodium</taxon>
        <taxon>Plasmodium (Plasmodium)</taxon>
    </lineage>
</organism>
<protein>
    <submittedName>
        <fullName evidence="2">Uncharacterized protein</fullName>
    </submittedName>
</protein>
<evidence type="ECO:0000313" key="2">
    <source>
        <dbReference type="EMBL" id="KMZ77923.1"/>
    </source>
</evidence>
<dbReference type="EMBL" id="KQ234376">
    <property type="protein sequence ID" value="KMZ77923.1"/>
    <property type="molecule type" value="Genomic_DNA"/>
</dbReference>
<feature type="region of interest" description="Disordered" evidence="1">
    <location>
        <begin position="263"/>
        <end position="295"/>
    </location>
</feature>
<feature type="region of interest" description="Disordered" evidence="1">
    <location>
        <begin position="27"/>
        <end position="50"/>
    </location>
</feature>
<reference evidence="2 3" key="1">
    <citation type="submission" date="2011-08" db="EMBL/GenBank/DDBJ databases">
        <title>The Genome Sequence of Plasmodium vivax India VII.</title>
        <authorList>
            <consortium name="The Broad Institute Genome Sequencing Platform"/>
            <consortium name="The Broad Institute Genome Sequencing Center for Infectious Disease"/>
            <person name="Neafsey D."/>
            <person name="Carlton J."/>
            <person name="Barnwell J."/>
            <person name="Collins W."/>
            <person name="Escalante A."/>
            <person name="Mullikin J."/>
            <person name="Saul A."/>
            <person name="Guigo R."/>
            <person name="Camara F."/>
            <person name="Young S.K."/>
            <person name="Zeng Q."/>
            <person name="Gargeya S."/>
            <person name="Fitzgerald M."/>
            <person name="Haas B."/>
            <person name="Abouelleil A."/>
            <person name="Alvarado L."/>
            <person name="Arachchi H.M."/>
            <person name="Berlin A."/>
            <person name="Brown A."/>
            <person name="Chapman S.B."/>
            <person name="Chen Z."/>
            <person name="Dunbar C."/>
            <person name="Freedman E."/>
            <person name="Gearin G."/>
            <person name="Gellesch M."/>
            <person name="Goldberg J."/>
            <person name="Griggs A."/>
            <person name="Gujja S."/>
            <person name="Heiman D."/>
            <person name="Howarth C."/>
            <person name="Larson L."/>
            <person name="Lui A."/>
            <person name="MacDonald P.J.P."/>
            <person name="Montmayeur A."/>
            <person name="Murphy C."/>
            <person name="Neiman D."/>
            <person name="Pearson M."/>
            <person name="Priest M."/>
            <person name="Roberts A."/>
            <person name="Saif S."/>
            <person name="Shea T."/>
            <person name="Shenoy N."/>
            <person name="Sisk P."/>
            <person name="Stolte C."/>
            <person name="Sykes S."/>
            <person name="Wortman J."/>
            <person name="Nusbaum C."/>
            <person name="Birren B."/>
        </authorList>
    </citation>
    <scope>NUCLEOTIDE SEQUENCE [LARGE SCALE GENOMIC DNA]</scope>
    <source>
        <strain evidence="2 3">India VII</strain>
    </source>
</reference>